<comment type="caution">
    <text evidence="3">The sequence shown here is derived from an EMBL/GenBank/DDBJ whole genome shotgun (WGS) entry which is preliminary data.</text>
</comment>
<dbReference type="InterPro" id="IPR032675">
    <property type="entry name" value="LRR_dom_sf"/>
</dbReference>
<name>A0ABW8YZ30_9FLAO</name>
<dbReference type="Gene3D" id="3.80.10.10">
    <property type="entry name" value="Ribonuclease Inhibitor"/>
    <property type="match status" value="1"/>
</dbReference>
<proteinExistence type="predicted"/>
<evidence type="ECO:0000313" key="3">
    <source>
        <dbReference type="EMBL" id="MFL9845564.1"/>
    </source>
</evidence>
<dbReference type="Proteomes" id="UP001629156">
    <property type="component" value="Unassembled WGS sequence"/>
</dbReference>
<dbReference type="RefSeq" id="WP_408085846.1">
    <property type="nucleotide sequence ID" value="NZ_JBELPZ010000018.1"/>
</dbReference>
<dbReference type="NCBIfam" id="TIGR04183">
    <property type="entry name" value="Por_Secre_tail"/>
    <property type="match status" value="1"/>
</dbReference>
<protein>
    <submittedName>
        <fullName evidence="3">T9SS type A sorting domain-containing protein</fullName>
    </submittedName>
</protein>
<evidence type="ECO:0000256" key="1">
    <source>
        <dbReference type="ARBA" id="ARBA00022729"/>
    </source>
</evidence>
<reference evidence="3 4" key="1">
    <citation type="submission" date="2024-06" db="EMBL/GenBank/DDBJ databases">
        <authorList>
            <person name="Kaempfer P."/>
            <person name="Viver T."/>
        </authorList>
    </citation>
    <scope>NUCLEOTIDE SEQUENCE [LARGE SCALE GENOMIC DNA]</scope>
    <source>
        <strain evidence="3 4">ST-119</strain>
    </source>
</reference>
<dbReference type="EMBL" id="JBELPZ010000018">
    <property type="protein sequence ID" value="MFL9845564.1"/>
    <property type="molecule type" value="Genomic_DNA"/>
</dbReference>
<evidence type="ECO:0000256" key="2">
    <source>
        <dbReference type="SAM" id="SignalP"/>
    </source>
</evidence>
<sequence>MKKRLLLLCLAISYSAISQVTIIPDVAFEGALINFGIDSDGEINGQVLTSDIEGVTELDLYSYYNIESLSGIQGFVNLESLIVHHTEITDLDISQNLQLKILNCGSTWLTELDLSHNILLEELYLGNEFDVAPLIELEEIDLSNNPNIHIIQAYNNYALNVINLKNGNNANTMIINVSFESPELPSPDYVFNTVCVKVDDEEAAQNNEYPYSEWNVDDFYVEVSFSENCTLGMPQLKEQTVTIYPNPANDRVYFNVPDGLTIDAVQLFDVMGRQVKEFAAADVVSVSGLEAGTYL</sequence>
<accession>A0ABW8YZ30</accession>
<evidence type="ECO:0000313" key="4">
    <source>
        <dbReference type="Proteomes" id="UP001629156"/>
    </source>
</evidence>
<keyword evidence="1 2" id="KW-0732">Signal</keyword>
<dbReference type="SUPFAM" id="SSF52058">
    <property type="entry name" value="L domain-like"/>
    <property type="match status" value="1"/>
</dbReference>
<feature type="signal peptide" evidence="2">
    <location>
        <begin position="1"/>
        <end position="18"/>
    </location>
</feature>
<gene>
    <name evidence="3" type="ORF">ABS766_14160</name>
</gene>
<keyword evidence="4" id="KW-1185">Reference proteome</keyword>
<feature type="chain" id="PRO_5046245548" evidence="2">
    <location>
        <begin position="19"/>
        <end position="295"/>
    </location>
</feature>
<dbReference type="InterPro" id="IPR026444">
    <property type="entry name" value="Secre_tail"/>
</dbReference>
<organism evidence="3 4">
    <name type="scientific">Flavobacterium rhizosphaerae</name>
    <dbReference type="NCBI Taxonomy" id="3163298"/>
    <lineage>
        <taxon>Bacteria</taxon>
        <taxon>Pseudomonadati</taxon>
        <taxon>Bacteroidota</taxon>
        <taxon>Flavobacteriia</taxon>
        <taxon>Flavobacteriales</taxon>
        <taxon>Flavobacteriaceae</taxon>
        <taxon>Flavobacterium</taxon>
    </lineage>
</organism>